<sequence length="61" mass="6522">MTGTDAAVAPTMQQVSDDCAGRFGALPAQRIHRNGRWEDLSHTELATVVDELARGLIALGM</sequence>
<evidence type="ECO:0000313" key="1">
    <source>
        <dbReference type="EMBL" id="GAA1239372.1"/>
    </source>
</evidence>
<organism evidence="1 2">
    <name type="scientific">Prauserella halophila</name>
    <dbReference type="NCBI Taxonomy" id="185641"/>
    <lineage>
        <taxon>Bacteria</taxon>
        <taxon>Bacillati</taxon>
        <taxon>Actinomycetota</taxon>
        <taxon>Actinomycetes</taxon>
        <taxon>Pseudonocardiales</taxon>
        <taxon>Pseudonocardiaceae</taxon>
        <taxon>Prauserella</taxon>
    </lineage>
</organism>
<dbReference type="EMBL" id="BAAALN010000006">
    <property type="protein sequence ID" value="GAA1239372.1"/>
    <property type="molecule type" value="Genomic_DNA"/>
</dbReference>
<protein>
    <recommendedName>
        <fullName evidence="3">AMP-binding enzyme</fullName>
    </recommendedName>
</protein>
<keyword evidence="2" id="KW-1185">Reference proteome</keyword>
<comment type="caution">
    <text evidence="1">The sequence shown here is derived from an EMBL/GenBank/DDBJ whole genome shotgun (WGS) entry which is preliminary data.</text>
</comment>
<accession>A0ABN1WBS1</accession>
<dbReference type="Proteomes" id="UP001500653">
    <property type="component" value="Unassembled WGS sequence"/>
</dbReference>
<evidence type="ECO:0008006" key="3">
    <source>
        <dbReference type="Google" id="ProtNLM"/>
    </source>
</evidence>
<evidence type="ECO:0000313" key="2">
    <source>
        <dbReference type="Proteomes" id="UP001500653"/>
    </source>
</evidence>
<proteinExistence type="predicted"/>
<gene>
    <name evidence="1" type="ORF">GCM10009676_25040</name>
</gene>
<dbReference type="RefSeq" id="WP_253862353.1">
    <property type="nucleotide sequence ID" value="NZ_BAAALN010000006.1"/>
</dbReference>
<name>A0ABN1WBS1_9PSEU</name>
<reference evidence="1 2" key="1">
    <citation type="journal article" date="2019" name="Int. J. Syst. Evol. Microbiol.">
        <title>The Global Catalogue of Microorganisms (GCM) 10K type strain sequencing project: providing services to taxonomists for standard genome sequencing and annotation.</title>
        <authorList>
            <consortium name="The Broad Institute Genomics Platform"/>
            <consortium name="The Broad Institute Genome Sequencing Center for Infectious Disease"/>
            <person name="Wu L."/>
            <person name="Ma J."/>
        </authorList>
    </citation>
    <scope>NUCLEOTIDE SEQUENCE [LARGE SCALE GENOMIC DNA]</scope>
    <source>
        <strain evidence="1 2">JCM 13023</strain>
    </source>
</reference>